<feature type="signal peptide" evidence="7">
    <location>
        <begin position="1"/>
        <end position="23"/>
    </location>
</feature>
<dbReference type="EMBL" id="FUZU01000001">
    <property type="protein sequence ID" value="SKC64522.1"/>
    <property type="molecule type" value="Genomic_DNA"/>
</dbReference>
<dbReference type="PANTHER" id="PTHR43739">
    <property type="entry name" value="XYLOGLUCANASE (EUROFUNG)"/>
    <property type="match status" value="1"/>
</dbReference>
<dbReference type="STRING" id="688867.SAMN05660236_2334"/>
<keyword evidence="10" id="KW-1185">Reference proteome</keyword>
<evidence type="ECO:0000256" key="6">
    <source>
        <dbReference type="ARBA" id="ARBA00037986"/>
    </source>
</evidence>
<dbReference type="Pfam" id="PF18998">
    <property type="entry name" value="Flg_new_2"/>
    <property type="match status" value="5"/>
</dbReference>
<evidence type="ECO:0000256" key="4">
    <source>
        <dbReference type="ARBA" id="ARBA00023295"/>
    </source>
</evidence>
<feature type="domain" description="Bacterial repeat" evidence="8">
    <location>
        <begin position="929"/>
        <end position="993"/>
    </location>
</feature>
<feature type="domain" description="Bacterial repeat" evidence="8">
    <location>
        <begin position="783"/>
        <end position="848"/>
    </location>
</feature>
<evidence type="ECO:0000256" key="5">
    <source>
        <dbReference type="ARBA" id="ARBA00023326"/>
    </source>
</evidence>
<evidence type="ECO:0000256" key="7">
    <source>
        <dbReference type="SAM" id="SignalP"/>
    </source>
</evidence>
<gene>
    <name evidence="9" type="ORF">SAMN05660236_2334</name>
</gene>
<name>A0A1T5KL92_9BACT</name>
<feature type="domain" description="Bacterial repeat" evidence="8">
    <location>
        <begin position="854"/>
        <end position="919"/>
    </location>
</feature>
<dbReference type="GO" id="GO:0016798">
    <property type="term" value="F:hydrolase activity, acting on glycosyl bonds"/>
    <property type="evidence" value="ECO:0007669"/>
    <property type="project" value="UniProtKB-KW"/>
</dbReference>
<dbReference type="InterPro" id="IPR044060">
    <property type="entry name" value="Bacterial_rp_domain"/>
</dbReference>
<keyword evidence="4" id="KW-0326">Glycosidase</keyword>
<dbReference type="InterPro" id="IPR052025">
    <property type="entry name" value="Xyloglucanase_GH74"/>
</dbReference>
<feature type="domain" description="Bacterial repeat" evidence="8">
    <location>
        <begin position="1000"/>
        <end position="1065"/>
    </location>
</feature>
<keyword evidence="1 7" id="KW-0732">Signal</keyword>
<dbReference type="AlphaFoldDB" id="A0A1T5KL92"/>
<dbReference type="OrthoDB" id="9757809at2"/>
<evidence type="ECO:0000313" key="9">
    <source>
        <dbReference type="EMBL" id="SKC64522.1"/>
    </source>
</evidence>
<feature type="chain" id="PRO_5013227976" evidence="7">
    <location>
        <begin position="24"/>
        <end position="1159"/>
    </location>
</feature>
<dbReference type="GO" id="GO:0000272">
    <property type="term" value="P:polysaccharide catabolic process"/>
    <property type="evidence" value="ECO:0007669"/>
    <property type="project" value="UniProtKB-KW"/>
</dbReference>
<keyword evidence="3" id="KW-0119">Carbohydrate metabolism</keyword>
<sequence length="1159" mass="119990">MRKRIFTCAFVWICFLCGLQTYAQFKSNTVAIGGGGFVTGIISDVKSGDIYCRTDVGGAYRWDAAGNQWVQILDWISDSQGGLSGVESLAIDPQNPNNIYMLCGISYLSSGMTAIVKSTDKGKTFSVIDVTSKFKTHGNGYGRGNGERLVVDPSNSNVIFCGTRYNGLWKSTDAGNTWIQAWDGVTATPNSNGISFVLFDPASASGGVTKTIYIGISRTGGANIYKSIDGGITFTDVSADIQYMPHRAVLKGTAMYVTLADSEGPGTSGAGRVYKLNTTTGVWTNVTPQSNNLSYGGVNIDPANVNRVVVSTTGIYINHMYGTSWGDFIFFSADGGATWTLKNGSDSKYDNGGIGWFDGMAHWVESIEFDPMDSKKVRSVGGAGILTCGDIDAAVPVWKFDVKGIEETALLDAISIPGGPLVSALGDVEGFVHSDLNAFPAKRHQPSVGTNRSIAYAGKSTKKLVRATNEGTHVYYSTDQGATWTGCATNKGSGGRVAISADGGTILHCPDNSSTTYYSTDNGASWIAAGGSTVTGAIPAGDLVNSNYFYIFNASTGQMLTSANKGVSFTVTGTPGATSTPWTSTFIRTVPGNEGHLWVPLVDNGLKYSTDHGATYTTVTSVTYCKTVGIGKAISSTSYPAIYIWGTVKGVRGLFRSVDKGATWVKMNDDAHQFGGAELMLGDPNIFGRVYTGNTSARGIVYWDDLTKYTLTATMAPAAGGTVSGAGTYAIGSTTTVTATPAAGYTFTGWSGDVTGTGASVAVDITSDKTVTANFEQIKYTLTTTATPSAGGTASGAGTYTAGATATLTATPATGYTFTGWSGDATGTNASTTVTMTGNKSVTANFQITKYTLTVTASPAAGGTVSGAGSYTTGATATLTATPASGYTFTGWSGDATGSASSTTVTMSGDKNVTANFQLQSNTTKYTLATTASPSDGGSIEGAGMYDAGSEATLTATPAAGYTFTGWSGDVTGTAASVTVTMSSNKTVTANFSITTFTLSATVVPAAGGSVTGTGSYTSGAIATIEAVAAAGYTFISWSGDIAGTAASQTVTVNGDIVVQANFQGIDEAALKIPKLFSPDSRGDISTEAWNIENAYLLDGCEIVIYNRQGQKVYSSTGYSTPWDGTSNGRPLPDGAYFYVIRRADNSKQTGSVTIARLK</sequence>
<evidence type="ECO:0000256" key="2">
    <source>
        <dbReference type="ARBA" id="ARBA00022801"/>
    </source>
</evidence>
<protein>
    <submittedName>
        <fullName evidence="9">Listeria/Bacterioides repeat-containing protein/gliding motility-associated C-terminal domain-containing protein</fullName>
    </submittedName>
</protein>
<dbReference type="CDD" id="cd15482">
    <property type="entry name" value="Sialidase_non-viral"/>
    <property type="match status" value="1"/>
</dbReference>
<proteinExistence type="inferred from homology"/>
<evidence type="ECO:0000259" key="8">
    <source>
        <dbReference type="Pfam" id="PF18998"/>
    </source>
</evidence>
<feature type="domain" description="Bacterial repeat" evidence="8">
    <location>
        <begin position="712"/>
        <end position="778"/>
    </location>
</feature>
<dbReference type="InterPro" id="IPR013378">
    <property type="entry name" value="InlB-like_B-rpt"/>
</dbReference>
<dbReference type="InterPro" id="IPR015943">
    <property type="entry name" value="WD40/YVTN_repeat-like_dom_sf"/>
</dbReference>
<dbReference type="Gene3D" id="2.130.10.10">
    <property type="entry name" value="YVTN repeat-like/Quinoprotein amine dehydrogenase"/>
    <property type="match status" value="2"/>
</dbReference>
<dbReference type="RefSeq" id="WP_143785704.1">
    <property type="nucleotide sequence ID" value="NZ_FUZU01000001.1"/>
</dbReference>
<dbReference type="InterPro" id="IPR026341">
    <property type="entry name" value="T9SS_type_B"/>
</dbReference>
<dbReference type="NCBIfam" id="TIGR02543">
    <property type="entry name" value="List_Bact_rpt"/>
    <property type="match status" value="4"/>
</dbReference>
<evidence type="ECO:0000313" key="10">
    <source>
        <dbReference type="Proteomes" id="UP000190961"/>
    </source>
</evidence>
<dbReference type="Proteomes" id="UP000190961">
    <property type="component" value="Unassembled WGS sequence"/>
</dbReference>
<accession>A0A1T5KL92</accession>
<evidence type="ECO:0000256" key="1">
    <source>
        <dbReference type="ARBA" id="ARBA00022729"/>
    </source>
</evidence>
<dbReference type="Pfam" id="PF13585">
    <property type="entry name" value="CHU_C"/>
    <property type="match status" value="1"/>
</dbReference>
<comment type="similarity">
    <text evidence="6">Belongs to the glycosyl hydrolase 74 family.</text>
</comment>
<reference evidence="9 10" key="1">
    <citation type="submission" date="2017-02" db="EMBL/GenBank/DDBJ databases">
        <authorList>
            <person name="Peterson S.W."/>
        </authorList>
    </citation>
    <scope>NUCLEOTIDE SEQUENCE [LARGE SCALE GENOMIC DNA]</scope>
    <source>
        <strain evidence="9 10">DSM 25262</strain>
    </source>
</reference>
<dbReference type="GO" id="GO:0010411">
    <property type="term" value="P:xyloglucan metabolic process"/>
    <property type="evidence" value="ECO:0007669"/>
    <property type="project" value="TreeGrafter"/>
</dbReference>
<dbReference type="PANTHER" id="PTHR43739:SF2">
    <property type="entry name" value="OLIGOXYLOGLUCAN-REDUCING END-SPECIFIC XYLOGLUCANASE-RELATED"/>
    <property type="match status" value="1"/>
</dbReference>
<organism evidence="9 10">
    <name type="scientific">Ohtaekwangia koreensis</name>
    <dbReference type="NCBI Taxonomy" id="688867"/>
    <lineage>
        <taxon>Bacteria</taxon>
        <taxon>Pseudomonadati</taxon>
        <taxon>Bacteroidota</taxon>
        <taxon>Cytophagia</taxon>
        <taxon>Cytophagales</taxon>
        <taxon>Fulvivirgaceae</taxon>
        <taxon>Ohtaekwangia</taxon>
    </lineage>
</organism>
<evidence type="ECO:0000256" key="3">
    <source>
        <dbReference type="ARBA" id="ARBA00023277"/>
    </source>
</evidence>
<dbReference type="NCBIfam" id="TIGR04131">
    <property type="entry name" value="Bac_Flav_CTERM"/>
    <property type="match status" value="1"/>
</dbReference>
<keyword evidence="5" id="KW-0624">Polysaccharide degradation</keyword>
<dbReference type="SUPFAM" id="SSF110296">
    <property type="entry name" value="Oligoxyloglucan reducing end-specific cellobiohydrolase"/>
    <property type="match status" value="2"/>
</dbReference>
<keyword evidence="2" id="KW-0378">Hydrolase</keyword>